<evidence type="ECO:0000256" key="3">
    <source>
        <dbReference type="ARBA" id="ARBA00022679"/>
    </source>
</evidence>
<evidence type="ECO:0000256" key="9">
    <source>
        <dbReference type="ARBA" id="ARBA00023264"/>
    </source>
</evidence>
<sequence>MVLVLALEVAAVAVVSFLVGAVNPATLVARALGRDLRVSGSGNPGATNAGRVLGRRWGVLVLLLDVAKAYLPTVLVLRSVGLLAALVAGLAVVLGHVYSPFLRGRGGKGVACALGAILAVVPLVGLVAVVVFGVAVALVRYIGEASVVVTLALVVIGVLGLVGVLPWVEPLVGAWLVVLALLVLSRHRRNVVAWWARRRT</sequence>
<keyword evidence="5 10" id="KW-1133">Transmembrane helix</keyword>
<dbReference type="SMART" id="SM01207">
    <property type="entry name" value="G3P_acyltransf"/>
    <property type="match status" value="1"/>
</dbReference>
<dbReference type="EC" id="2.3.1.275" evidence="10"/>
<evidence type="ECO:0000256" key="8">
    <source>
        <dbReference type="ARBA" id="ARBA00023209"/>
    </source>
</evidence>
<keyword evidence="7 10" id="KW-0472">Membrane</keyword>
<comment type="catalytic activity">
    <reaction evidence="10">
        <text>an acyl phosphate + sn-glycerol 3-phosphate = a 1-acyl-sn-glycero-3-phosphate + phosphate</text>
        <dbReference type="Rhea" id="RHEA:34075"/>
        <dbReference type="ChEBI" id="CHEBI:43474"/>
        <dbReference type="ChEBI" id="CHEBI:57597"/>
        <dbReference type="ChEBI" id="CHEBI:57970"/>
        <dbReference type="ChEBI" id="CHEBI:59918"/>
        <dbReference type="EC" id="2.3.1.275"/>
    </reaction>
</comment>
<keyword evidence="6 10" id="KW-0443">Lipid metabolism</keyword>
<reference evidence="11" key="1">
    <citation type="submission" date="2021-02" db="EMBL/GenBank/DDBJ databases">
        <title>Phycicoccus sp. MQZ13P-5T, whole genome shotgun sequence.</title>
        <authorList>
            <person name="Tuo L."/>
        </authorList>
    </citation>
    <scope>NUCLEOTIDE SEQUENCE</scope>
    <source>
        <strain evidence="11">MQZ13P-5</strain>
    </source>
</reference>
<dbReference type="EMBL" id="JAFDVD010000008">
    <property type="protein sequence ID" value="MBM6400304.1"/>
    <property type="molecule type" value="Genomic_DNA"/>
</dbReference>
<comment type="similarity">
    <text evidence="10">Belongs to the PlsY family.</text>
</comment>
<dbReference type="PANTHER" id="PTHR30309">
    <property type="entry name" value="INNER MEMBRANE PROTEIN YGIH"/>
    <property type="match status" value="1"/>
</dbReference>
<keyword evidence="4 10" id="KW-0812">Transmembrane</keyword>
<keyword evidence="11" id="KW-0012">Acyltransferase</keyword>
<dbReference type="RefSeq" id="WP_204130779.1">
    <property type="nucleotide sequence ID" value="NZ_JAFDVD010000008.1"/>
</dbReference>
<keyword evidence="1 10" id="KW-1003">Cell membrane</keyword>
<comment type="function">
    <text evidence="10">Catalyzes the transfer of an acyl group from acyl-phosphate (acyl-PO(4)) to glycerol-3-phosphate (G3P) to form lysophosphatidic acid (LPA). This enzyme utilizes acyl-phosphate as fatty acyl donor, but not acyl-CoA or acyl-ACP.</text>
</comment>
<evidence type="ECO:0000313" key="12">
    <source>
        <dbReference type="Proteomes" id="UP001430172"/>
    </source>
</evidence>
<dbReference type="GO" id="GO:0016746">
    <property type="term" value="F:acyltransferase activity"/>
    <property type="evidence" value="ECO:0007669"/>
    <property type="project" value="UniProtKB-KW"/>
</dbReference>
<organism evidence="11 12">
    <name type="scientific">Phycicoccus sonneratiae</name>
    <dbReference type="NCBI Taxonomy" id="2807628"/>
    <lineage>
        <taxon>Bacteria</taxon>
        <taxon>Bacillati</taxon>
        <taxon>Actinomycetota</taxon>
        <taxon>Actinomycetes</taxon>
        <taxon>Micrococcales</taxon>
        <taxon>Intrasporangiaceae</taxon>
        <taxon>Phycicoccus</taxon>
    </lineage>
</organism>
<feature type="transmembrane region" description="Helical" evidence="10">
    <location>
        <begin position="171"/>
        <end position="188"/>
    </location>
</feature>
<dbReference type="HAMAP" id="MF_01043">
    <property type="entry name" value="PlsY"/>
    <property type="match status" value="1"/>
</dbReference>
<evidence type="ECO:0000256" key="1">
    <source>
        <dbReference type="ARBA" id="ARBA00022475"/>
    </source>
</evidence>
<name>A0ABS2CKB4_9MICO</name>
<dbReference type="InterPro" id="IPR003811">
    <property type="entry name" value="G3P_acylTferase_PlsY"/>
</dbReference>
<evidence type="ECO:0000256" key="5">
    <source>
        <dbReference type="ARBA" id="ARBA00022989"/>
    </source>
</evidence>
<evidence type="ECO:0000256" key="4">
    <source>
        <dbReference type="ARBA" id="ARBA00022692"/>
    </source>
</evidence>
<comment type="pathway">
    <text evidence="10">Lipid metabolism; phospholipid metabolism.</text>
</comment>
<keyword evidence="2 10" id="KW-0444">Lipid biosynthesis</keyword>
<evidence type="ECO:0000256" key="2">
    <source>
        <dbReference type="ARBA" id="ARBA00022516"/>
    </source>
</evidence>
<keyword evidence="3 10" id="KW-0808">Transferase</keyword>
<evidence type="ECO:0000256" key="6">
    <source>
        <dbReference type="ARBA" id="ARBA00023098"/>
    </source>
</evidence>
<comment type="subcellular location">
    <subcellularLocation>
        <location evidence="10">Cell membrane</location>
        <topology evidence="10">Multi-pass membrane protein</topology>
    </subcellularLocation>
</comment>
<dbReference type="PANTHER" id="PTHR30309:SF0">
    <property type="entry name" value="GLYCEROL-3-PHOSPHATE ACYLTRANSFERASE-RELATED"/>
    <property type="match status" value="1"/>
</dbReference>
<keyword evidence="8 10" id="KW-0594">Phospholipid biosynthesis</keyword>
<comment type="caution">
    <text evidence="11">The sequence shown here is derived from an EMBL/GenBank/DDBJ whole genome shotgun (WGS) entry which is preliminary data.</text>
</comment>
<keyword evidence="12" id="KW-1185">Reference proteome</keyword>
<keyword evidence="9 10" id="KW-1208">Phospholipid metabolism</keyword>
<dbReference type="Proteomes" id="UP001430172">
    <property type="component" value="Unassembled WGS sequence"/>
</dbReference>
<feature type="transmembrane region" description="Helical" evidence="10">
    <location>
        <begin position="145"/>
        <end position="165"/>
    </location>
</feature>
<comment type="subunit">
    <text evidence="10">Probably interacts with PlsX.</text>
</comment>
<feature type="transmembrane region" description="Helical" evidence="10">
    <location>
        <begin position="82"/>
        <end position="101"/>
    </location>
</feature>
<proteinExistence type="inferred from homology"/>
<accession>A0ABS2CKB4</accession>
<evidence type="ECO:0000256" key="7">
    <source>
        <dbReference type="ARBA" id="ARBA00023136"/>
    </source>
</evidence>
<feature type="transmembrane region" description="Helical" evidence="10">
    <location>
        <begin position="113"/>
        <end position="138"/>
    </location>
</feature>
<evidence type="ECO:0000256" key="10">
    <source>
        <dbReference type="HAMAP-Rule" id="MF_01043"/>
    </source>
</evidence>
<evidence type="ECO:0000313" key="11">
    <source>
        <dbReference type="EMBL" id="MBM6400304.1"/>
    </source>
</evidence>
<dbReference type="Pfam" id="PF02660">
    <property type="entry name" value="G3P_acyltransf"/>
    <property type="match status" value="1"/>
</dbReference>
<protein>
    <recommendedName>
        <fullName evidence="10">Glycerol-3-phosphate acyltransferase</fullName>
    </recommendedName>
    <alternativeName>
        <fullName evidence="10">Acyl-PO4 G3P acyltransferase</fullName>
    </alternativeName>
    <alternativeName>
        <fullName evidence="10">Acyl-phosphate--glycerol-3-phosphate acyltransferase</fullName>
    </alternativeName>
    <alternativeName>
        <fullName evidence="10">G3P acyltransferase</fullName>
        <shortName evidence="10">GPAT</shortName>
        <ecNumber evidence="10">2.3.1.275</ecNumber>
    </alternativeName>
    <alternativeName>
        <fullName evidence="10">Lysophosphatidic acid synthase</fullName>
        <shortName evidence="10">LPA synthase</shortName>
    </alternativeName>
</protein>
<gene>
    <name evidence="10" type="primary">plsY</name>
    <name evidence="11" type="ORF">JQN70_07905</name>
</gene>